<keyword evidence="7 10" id="KW-0472">Membrane</keyword>
<dbReference type="InterPro" id="IPR044698">
    <property type="entry name" value="VKOR/LTO1"/>
</dbReference>
<comment type="similarity">
    <text evidence="2">Belongs to the VKOR family.</text>
</comment>
<feature type="transmembrane region" description="Helical" evidence="10">
    <location>
        <begin position="110"/>
        <end position="135"/>
    </location>
</feature>
<dbReference type="Pfam" id="PF07884">
    <property type="entry name" value="VKOR"/>
    <property type="match status" value="1"/>
</dbReference>
<keyword evidence="3 10" id="KW-0812">Transmembrane</keyword>
<organism evidence="12 13">
    <name type="scientific">Candidatus Sungbacteria bacterium RIFCSPHIGHO2_02_FULL_47_11</name>
    <dbReference type="NCBI Taxonomy" id="1802270"/>
    <lineage>
        <taxon>Bacteria</taxon>
        <taxon>Candidatus Sungiibacteriota</taxon>
    </lineage>
</organism>
<dbReference type="PANTHER" id="PTHR34573:SF1">
    <property type="entry name" value="VITAMIN K EPOXIDE REDUCTASE DOMAIN-CONTAINING PROTEIN"/>
    <property type="match status" value="1"/>
</dbReference>
<evidence type="ECO:0000256" key="4">
    <source>
        <dbReference type="ARBA" id="ARBA00022719"/>
    </source>
</evidence>
<dbReference type="GO" id="GO:0048038">
    <property type="term" value="F:quinone binding"/>
    <property type="evidence" value="ECO:0007669"/>
    <property type="project" value="UniProtKB-KW"/>
</dbReference>
<feature type="transmembrane region" description="Helical" evidence="10">
    <location>
        <begin position="84"/>
        <end position="104"/>
    </location>
</feature>
<evidence type="ECO:0000313" key="13">
    <source>
        <dbReference type="Proteomes" id="UP000179023"/>
    </source>
</evidence>
<feature type="transmembrane region" description="Helical" evidence="10">
    <location>
        <begin position="56"/>
        <end position="77"/>
    </location>
</feature>
<evidence type="ECO:0000256" key="3">
    <source>
        <dbReference type="ARBA" id="ARBA00022692"/>
    </source>
</evidence>
<gene>
    <name evidence="12" type="ORF">A3C07_01015</name>
</gene>
<evidence type="ECO:0000256" key="8">
    <source>
        <dbReference type="ARBA" id="ARBA00023157"/>
    </source>
</evidence>
<evidence type="ECO:0000256" key="7">
    <source>
        <dbReference type="ARBA" id="ARBA00023136"/>
    </source>
</evidence>
<dbReference type="Gene3D" id="1.20.1440.130">
    <property type="entry name" value="VKOR domain"/>
    <property type="match status" value="1"/>
</dbReference>
<keyword evidence="8" id="KW-1015">Disulfide bond</keyword>
<accession>A0A1G2KLT5</accession>
<dbReference type="GO" id="GO:0016491">
    <property type="term" value="F:oxidoreductase activity"/>
    <property type="evidence" value="ECO:0007669"/>
    <property type="project" value="UniProtKB-KW"/>
</dbReference>
<feature type="transmembrane region" description="Helical" evidence="10">
    <location>
        <begin position="142"/>
        <end position="162"/>
    </location>
</feature>
<keyword evidence="4" id="KW-0874">Quinone</keyword>
<evidence type="ECO:0000256" key="6">
    <source>
        <dbReference type="ARBA" id="ARBA00023002"/>
    </source>
</evidence>
<dbReference type="GO" id="GO:0016020">
    <property type="term" value="C:membrane"/>
    <property type="evidence" value="ECO:0007669"/>
    <property type="project" value="UniProtKB-SubCell"/>
</dbReference>
<dbReference type="Gene3D" id="3.40.30.10">
    <property type="entry name" value="Glutaredoxin"/>
    <property type="match status" value="1"/>
</dbReference>
<comment type="subcellular location">
    <subcellularLocation>
        <location evidence="1">Membrane</location>
        <topology evidence="1">Multi-pass membrane protein</topology>
    </subcellularLocation>
</comment>
<evidence type="ECO:0000256" key="10">
    <source>
        <dbReference type="SAM" id="Phobius"/>
    </source>
</evidence>
<evidence type="ECO:0000256" key="5">
    <source>
        <dbReference type="ARBA" id="ARBA00022989"/>
    </source>
</evidence>
<evidence type="ECO:0000256" key="9">
    <source>
        <dbReference type="ARBA" id="ARBA00023284"/>
    </source>
</evidence>
<keyword evidence="9" id="KW-0676">Redox-active center</keyword>
<evidence type="ECO:0000256" key="2">
    <source>
        <dbReference type="ARBA" id="ARBA00006214"/>
    </source>
</evidence>
<evidence type="ECO:0000256" key="1">
    <source>
        <dbReference type="ARBA" id="ARBA00004141"/>
    </source>
</evidence>
<comment type="caution">
    <text evidence="12">The sequence shown here is derived from an EMBL/GenBank/DDBJ whole genome shotgun (WGS) entry which is preliminary data.</text>
</comment>
<dbReference type="SMART" id="SM00756">
    <property type="entry name" value="VKc"/>
    <property type="match status" value="1"/>
</dbReference>
<dbReference type="EMBL" id="MHQI01000016">
    <property type="protein sequence ID" value="OHA00417.1"/>
    <property type="molecule type" value="Genomic_DNA"/>
</dbReference>
<dbReference type="Proteomes" id="UP000179023">
    <property type="component" value="Unassembled WGS sequence"/>
</dbReference>
<keyword evidence="6" id="KW-0560">Oxidoreductase</keyword>
<dbReference type="PANTHER" id="PTHR34573">
    <property type="entry name" value="VKC DOMAIN-CONTAINING PROTEIN"/>
    <property type="match status" value="1"/>
</dbReference>
<dbReference type="InterPro" id="IPR038354">
    <property type="entry name" value="VKOR_sf"/>
</dbReference>
<name>A0A1G2KLT5_9BACT</name>
<dbReference type="STRING" id="1802270.A3C07_01015"/>
<dbReference type="CDD" id="cd12916">
    <property type="entry name" value="VKOR_1"/>
    <property type="match status" value="1"/>
</dbReference>
<evidence type="ECO:0000259" key="11">
    <source>
        <dbReference type="SMART" id="SM00756"/>
    </source>
</evidence>
<dbReference type="InterPro" id="IPR012932">
    <property type="entry name" value="VKOR"/>
</dbReference>
<reference evidence="12 13" key="1">
    <citation type="journal article" date="2016" name="Nat. Commun.">
        <title>Thousands of microbial genomes shed light on interconnected biogeochemical processes in an aquifer system.</title>
        <authorList>
            <person name="Anantharaman K."/>
            <person name="Brown C.T."/>
            <person name="Hug L.A."/>
            <person name="Sharon I."/>
            <person name="Castelle C.J."/>
            <person name="Probst A.J."/>
            <person name="Thomas B.C."/>
            <person name="Singh A."/>
            <person name="Wilkins M.J."/>
            <person name="Karaoz U."/>
            <person name="Brodie E.L."/>
            <person name="Williams K.H."/>
            <person name="Hubbard S.S."/>
            <person name="Banfield J.F."/>
        </authorList>
    </citation>
    <scope>NUCLEOTIDE SEQUENCE [LARGE SCALE GENOMIC DNA]</scope>
</reference>
<protein>
    <recommendedName>
        <fullName evidence="11">Vitamin K epoxide reductase domain-containing protein</fullName>
    </recommendedName>
</protein>
<proteinExistence type="inferred from homology"/>
<evidence type="ECO:0000313" key="12">
    <source>
        <dbReference type="EMBL" id="OHA00417.1"/>
    </source>
</evidence>
<dbReference type="AlphaFoldDB" id="A0A1G2KLT5"/>
<keyword evidence="5 10" id="KW-1133">Transmembrane helix</keyword>
<feature type="transmembrane region" description="Helical" evidence="10">
    <location>
        <begin position="7"/>
        <end position="26"/>
    </location>
</feature>
<feature type="domain" description="Vitamin K epoxide reductase" evidence="11">
    <location>
        <begin position="3"/>
        <end position="135"/>
    </location>
</feature>
<sequence>MKNQYGKIVLSILAVAGMAIMAYLFSLNFSSEGSAFCNLGEGLSCDIVNKSEYAKIAGVPVSLLGFLYFLGVLTAVWWRYEKPVLKAIIFLSIVFLGPSLYLSYIEFFVLQNICVFCEASKVLILAIIGVSLWALRPDKFSVQLVSTAFILAALLAFFTYFLQANAGPGDKYNEFAQCLDEKGFVMYGSITCLACAKQRAMFGNAMQFVEEIECDPRNPHPETERCIAKKIEKTPTWVQEDEEGNELSRFQPGWQPLEKLSEASGCALPQK</sequence>